<keyword evidence="7" id="KW-0472">Membrane</keyword>
<evidence type="ECO:0000259" key="8">
    <source>
        <dbReference type="PROSITE" id="PS50109"/>
    </source>
</evidence>
<dbReference type="Pfam" id="PF02518">
    <property type="entry name" value="HATPase_c"/>
    <property type="match status" value="1"/>
</dbReference>
<dbReference type="PANTHER" id="PTHR42878">
    <property type="entry name" value="TWO-COMPONENT HISTIDINE KINASE"/>
    <property type="match status" value="1"/>
</dbReference>
<keyword evidence="4" id="KW-0808">Transferase</keyword>
<keyword evidence="5" id="KW-0418">Kinase</keyword>
<keyword evidence="10" id="KW-1185">Reference proteome</keyword>
<comment type="caution">
    <text evidence="9">The sequence shown here is derived from an EMBL/GenBank/DDBJ whole genome shotgun (WGS) entry which is preliminary data.</text>
</comment>
<dbReference type="InterPro" id="IPR005467">
    <property type="entry name" value="His_kinase_dom"/>
</dbReference>
<evidence type="ECO:0000256" key="3">
    <source>
        <dbReference type="ARBA" id="ARBA00022553"/>
    </source>
</evidence>
<name>A0ABS0SE03_9HYPH</name>
<proteinExistence type="predicted"/>
<feature type="domain" description="Histidine kinase" evidence="8">
    <location>
        <begin position="252"/>
        <end position="489"/>
    </location>
</feature>
<keyword evidence="7" id="KW-0812">Transmembrane</keyword>
<gene>
    <name evidence="9" type="ORF">IOD40_12730</name>
</gene>
<dbReference type="PROSITE" id="PS50109">
    <property type="entry name" value="HIS_KIN"/>
    <property type="match status" value="1"/>
</dbReference>
<keyword evidence="6" id="KW-0175">Coiled coil</keyword>
<dbReference type="Pfam" id="PF05227">
    <property type="entry name" value="CHASE3"/>
    <property type="match status" value="1"/>
</dbReference>
<accession>A0ABS0SE03</accession>
<evidence type="ECO:0000313" key="10">
    <source>
        <dbReference type="Proteomes" id="UP000601789"/>
    </source>
</evidence>
<dbReference type="PRINTS" id="PR00344">
    <property type="entry name" value="BCTRLSENSOR"/>
</dbReference>
<evidence type="ECO:0000256" key="2">
    <source>
        <dbReference type="ARBA" id="ARBA00012438"/>
    </source>
</evidence>
<dbReference type="Gene3D" id="3.30.565.10">
    <property type="entry name" value="Histidine kinase-like ATPase, C-terminal domain"/>
    <property type="match status" value="1"/>
</dbReference>
<dbReference type="SMART" id="SM00387">
    <property type="entry name" value="HATPase_c"/>
    <property type="match status" value="1"/>
</dbReference>
<dbReference type="InterPro" id="IPR050351">
    <property type="entry name" value="BphY/WalK/GraS-like"/>
</dbReference>
<protein>
    <recommendedName>
        <fullName evidence="2">histidine kinase</fullName>
        <ecNumber evidence="2">2.7.13.3</ecNumber>
    </recommendedName>
</protein>
<evidence type="ECO:0000256" key="6">
    <source>
        <dbReference type="SAM" id="Coils"/>
    </source>
</evidence>
<dbReference type="InterPro" id="IPR003594">
    <property type="entry name" value="HATPase_dom"/>
</dbReference>
<keyword evidence="3" id="KW-0597">Phosphoprotein</keyword>
<feature type="transmembrane region" description="Helical" evidence="7">
    <location>
        <begin position="12"/>
        <end position="34"/>
    </location>
</feature>
<sequence>MPLNQTAFLRSSALMLMIGFVALAIIVGTTVWLINRAQHYFDDMLNARDLRANTINLRVALQQVESAQRGYIITGDETYLGPFDTSRDRVMPLYEILKADVAGKPQYRDRIEVLGPTLQMKLEELDETIRLTRNGRADEAVALVRTDQGRQIMDDARELFLQIVAEADENLQHTILDQKKSADLLRMISLAGGAIILIVVGGAVVTVLRHTRELMEAHAEVEALNEGLEQRVDERTRDLMNANEEVQRFAYIVTHDLRAPLVNIMGFTSELDETMKSIQAYVLADGNTLSEQEIANARLAASEDLPEAISFIRSSTRKMDTLINAILKISRDGKRPIRPEEIDLEELLEANLATIQHQVLEADGQTHLAVNVPKIFSDRMSLEQIIGNLLDNAVKYRAADRPLMIRISAERIARRQIRVSIEDNGRGISAEDHQRVFDLFRRSGPQTQPGEGIGLAHVRALVRALGGDITMTSTFGEGTTFNILLPIDVRTVKRSDA</sequence>
<dbReference type="CDD" id="cd00082">
    <property type="entry name" value="HisKA"/>
    <property type="match status" value="1"/>
</dbReference>
<dbReference type="Gene3D" id="1.10.287.130">
    <property type="match status" value="1"/>
</dbReference>
<dbReference type="EC" id="2.7.13.3" evidence="2"/>
<evidence type="ECO:0000256" key="7">
    <source>
        <dbReference type="SAM" id="Phobius"/>
    </source>
</evidence>
<organism evidence="9 10">
    <name type="scientific">Aquamicrobium zhengzhouense</name>
    <dbReference type="NCBI Taxonomy" id="2781738"/>
    <lineage>
        <taxon>Bacteria</taxon>
        <taxon>Pseudomonadati</taxon>
        <taxon>Pseudomonadota</taxon>
        <taxon>Alphaproteobacteria</taxon>
        <taxon>Hyphomicrobiales</taxon>
        <taxon>Phyllobacteriaceae</taxon>
        <taxon>Aquamicrobium</taxon>
    </lineage>
</organism>
<dbReference type="InterPro" id="IPR007891">
    <property type="entry name" value="CHASE3"/>
</dbReference>
<keyword evidence="7" id="KW-1133">Transmembrane helix</keyword>
<dbReference type="InterPro" id="IPR004358">
    <property type="entry name" value="Sig_transdc_His_kin-like_C"/>
</dbReference>
<evidence type="ECO:0000256" key="5">
    <source>
        <dbReference type="ARBA" id="ARBA00022777"/>
    </source>
</evidence>
<evidence type="ECO:0000313" key="9">
    <source>
        <dbReference type="EMBL" id="MBI1621525.1"/>
    </source>
</evidence>
<feature type="transmembrane region" description="Helical" evidence="7">
    <location>
        <begin position="188"/>
        <end position="208"/>
    </location>
</feature>
<dbReference type="SUPFAM" id="SSF47384">
    <property type="entry name" value="Homodimeric domain of signal transducing histidine kinase"/>
    <property type="match status" value="1"/>
</dbReference>
<dbReference type="Pfam" id="PF00512">
    <property type="entry name" value="HisKA"/>
    <property type="match status" value="1"/>
</dbReference>
<dbReference type="Proteomes" id="UP000601789">
    <property type="component" value="Unassembled WGS sequence"/>
</dbReference>
<dbReference type="EMBL" id="JADGMQ010000008">
    <property type="protein sequence ID" value="MBI1621525.1"/>
    <property type="molecule type" value="Genomic_DNA"/>
</dbReference>
<dbReference type="RefSeq" id="WP_198476924.1">
    <property type="nucleotide sequence ID" value="NZ_JADGMQ010000008.1"/>
</dbReference>
<dbReference type="InterPro" id="IPR003661">
    <property type="entry name" value="HisK_dim/P_dom"/>
</dbReference>
<dbReference type="PANTHER" id="PTHR42878:SF15">
    <property type="entry name" value="BACTERIOPHYTOCHROME"/>
    <property type="match status" value="1"/>
</dbReference>
<evidence type="ECO:0000256" key="1">
    <source>
        <dbReference type="ARBA" id="ARBA00000085"/>
    </source>
</evidence>
<dbReference type="InterPro" id="IPR036890">
    <property type="entry name" value="HATPase_C_sf"/>
</dbReference>
<dbReference type="InterPro" id="IPR036097">
    <property type="entry name" value="HisK_dim/P_sf"/>
</dbReference>
<reference evidence="9 10" key="1">
    <citation type="submission" date="2020-10" db="EMBL/GenBank/DDBJ databases">
        <title>Aquamicrobium zhengzhouensis sp. nov., a exopolysaccharide producing bacterium isolated from farmland soil.</title>
        <authorList>
            <person name="Wang X."/>
        </authorList>
    </citation>
    <scope>NUCLEOTIDE SEQUENCE [LARGE SCALE GENOMIC DNA]</scope>
    <source>
        <strain evidence="10">cd-1</strain>
    </source>
</reference>
<comment type="catalytic activity">
    <reaction evidence="1">
        <text>ATP + protein L-histidine = ADP + protein N-phospho-L-histidine.</text>
        <dbReference type="EC" id="2.7.13.3"/>
    </reaction>
</comment>
<feature type="coiled-coil region" evidence="6">
    <location>
        <begin position="211"/>
        <end position="245"/>
    </location>
</feature>
<dbReference type="CDD" id="cd19410">
    <property type="entry name" value="HK9-like_sensor"/>
    <property type="match status" value="1"/>
</dbReference>
<evidence type="ECO:0000256" key="4">
    <source>
        <dbReference type="ARBA" id="ARBA00022679"/>
    </source>
</evidence>
<dbReference type="SUPFAM" id="SSF55874">
    <property type="entry name" value="ATPase domain of HSP90 chaperone/DNA topoisomerase II/histidine kinase"/>
    <property type="match status" value="1"/>
</dbReference>